<dbReference type="Proteomes" id="UP001175227">
    <property type="component" value="Unassembled WGS sequence"/>
</dbReference>
<evidence type="ECO:0000313" key="4">
    <source>
        <dbReference type="Proteomes" id="UP001175227"/>
    </source>
</evidence>
<reference evidence="3" key="1">
    <citation type="submission" date="2023-06" db="EMBL/GenBank/DDBJ databases">
        <authorList>
            <consortium name="Lawrence Berkeley National Laboratory"/>
            <person name="Ahrendt S."/>
            <person name="Sahu N."/>
            <person name="Indic B."/>
            <person name="Wong-Bajracharya J."/>
            <person name="Merenyi Z."/>
            <person name="Ke H.-M."/>
            <person name="Monk M."/>
            <person name="Kocsube S."/>
            <person name="Drula E."/>
            <person name="Lipzen A."/>
            <person name="Balint B."/>
            <person name="Henrissat B."/>
            <person name="Andreopoulos B."/>
            <person name="Martin F.M."/>
            <person name="Harder C.B."/>
            <person name="Rigling D."/>
            <person name="Ford K.L."/>
            <person name="Foster G.D."/>
            <person name="Pangilinan J."/>
            <person name="Papanicolaou A."/>
            <person name="Barry K."/>
            <person name="LaButti K."/>
            <person name="Viragh M."/>
            <person name="Koriabine M."/>
            <person name="Yan M."/>
            <person name="Riley R."/>
            <person name="Champramary S."/>
            <person name="Plett K.L."/>
            <person name="Tsai I.J."/>
            <person name="Slot J."/>
            <person name="Sipos G."/>
            <person name="Plett J."/>
            <person name="Nagy L.G."/>
            <person name="Grigoriev I.V."/>
        </authorList>
    </citation>
    <scope>NUCLEOTIDE SEQUENCE</scope>
    <source>
        <strain evidence="3">ICMP 16352</strain>
    </source>
</reference>
<feature type="transmembrane region" description="Helical" evidence="2">
    <location>
        <begin position="142"/>
        <end position="163"/>
    </location>
</feature>
<feature type="transmembrane region" description="Helical" evidence="2">
    <location>
        <begin position="109"/>
        <end position="130"/>
    </location>
</feature>
<proteinExistence type="predicted"/>
<feature type="transmembrane region" description="Helical" evidence="2">
    <location>
        <begin position="270"/>
        <end position="295"/>
    </location>
</feature>
<evidence type="ECO:0000256" key="2">
    <source>
        <dbReference type="SAM" id="Phobius"/>
    </source>
</evidence>
<feature type="transmembrane region" description="Helical" evidence="2">
    <location>
        <begin position="324"/>
        <end position="346"/>
    </location>
</feature>
<accession>A0AA39P3C0</accession>
<keyword evidence="2" id="KW-1133">Transmembrane helix</keyword>
<feature type="region of interest" description="Disordered" evidence="1">
    <location>
        <begin position="524"/>
        <end position="567"/>
    </location>
</feature>
<sequence length="589" mass="64450">MPRFLHLYAIPPSLLFLVPLLSIALIIAFRLRSASLPLCSFIPVFTVALLSLFVGVFGLAALSEQSGNAMESTEAVFLTLLRLELAICLIYLISASVKPETIPRRQLRMYNVILVLVILCATLVSFISPFVQSKIPLLLPPFLYLLFATLSLPLLTYICLAALSHPVVLRPPTPQPLQIPTPPPSAYFPAPDTPPPSPSSFKRFSLDLTRDPGVLQIPEPVRSHPSIPRQKLNDTILPIHIPVLERLTRDRTTTTRAPRSTDAQGYQRSVALLLLVAQISALLTFAFDICVVVLVQSPSNDQGRTGTVSGILNEITLGVWKASIAFRSLKCIFTVLWVGCVIFAWLAHLRSPVECPTTPMPWPPVIPQEPRPPSTSSSFCSPGLKRSATLSRIATRALLSRVQPSIAHRSPSPSPLPQRAYSNILDGIRSSFHSHRSSAPSRPQSDFTEPPSDPQRRRRKFPSLNITIPTIPRRPHPSSHLYPPQAQSPPRSPQLDMCNLKDPFAPPSPGTVYTYDAQRQSAVNVSEEGAAETRLSAWGSLTLPPKRPPPRSRSRRGGGGGTNLGSGAIIEEALLAEKLLERLDSECSG</sequence>
<evidence type="ECO:0000313" key="3">
    <source>
        <dbReference type="EMBL" id="KAK0476797.1"/>
    </source>
</evidence>
<feature type="region of interest" description="Disordered" evidence="1">
    <location>
        <begin position="432"/>
        <end position="511"/>
    </location>
</feature>
<comment type="caution">
    <text evidence="3">The sequence shown here is derived from an EMBL/GenBank/DDBJ whole genome shotgun (WGS) entry which is preliminary data.</text>
</comment>
<keyword evidence="2" id="KW-0472">Membrane</keyword>
<feature type="transmembrane region" description="Helical" evidence="2">
    <location>
        <begin position="75"/>
        <end position="97"/>
    </location>
</feature>
<dbReference type="EMBL" id="JAUEPR010000019">
    <property type="protein sequence ID" value="KAK0476797.1"/>
    <property type="molecule type" value="Genomic_DNA"/>
</dbReference>
<feature type="transmembrane region" description="Helical" evidence="2">
    <location>
        <begin position="6"/>
        <end position="29"/>
    </location>
</feature>
<keyword evidence="2" id="KW-0812">Transmembrane</keyword>
<feature type="transmembrane region" description="Helical" evidence="2">
    <location>
        <begin position="41"/>
        <end position="63"/>
    </location>
</feature>
<organism evidence="3 4">
    <name type="scientific">Armillaria novae-zelandiae</name>
    <dbReference type="NCBI Taxonomy" id="153914"/>
    <lineage>
        <taxon>Eukaryota</taxon>
        <taxon>Fungi</taxon>
        <taxon>Dikarya</taxon>
        <taxon>Basidiomycota</taxon>
        <taxon>Agaricomycotina</taxon>
        <taxon>Agaricomycetes</taxon>
        <taxon>Agaricomycetidae</taxon>
        <taxon>Agaricales</taxon>
        <taxon>Marasmiineae</taxon>
        <taxon>Physalacriaceae</taxon>
        <taxon>Armillaria</taxon>
    </lineage>
</organism>
<keyword evidence="4" id="KW-1185">Reference proteome</keyword>
<dbReference type="AlphaFoldDB" id="A0AA39P3C0"/>
<protein>
    <submittedName>
        <fullName evidence="3">Uncharacterized protein</fullName>
    </submittedName>
</protein>
<gene>
    <name evidence="3" type="ORF">IW261DRAFT_1637279</name>
</gene>
<evidence type="ECO:0000256" key="1">
    <source>
        <dbReference type="SAM" id="MobiDB-lite"/>
    </source>
</evidence>
<name>A0AA39P3C0_9AGAR</name>